<comment type="caution">
    <text evidence="1">The sequence shown here is derived from an EMBL/GenBank/DDBJ whole genome shotgun (WGS) entry which is preliminary data.</text>
</comment>
<reference evidence="1 2" key="1">
    <citation type="submission" date="2017-07" db="EMBL/GenBank/DDBJ databases">
        <title>Isolation and whole genome analysis of endospore-forming bacteria from heroin.</title>
        <authorList>
            <person name="Kalinowski J."/>
            <person name="Ahrens B."/>
            <person name="Al-Dilaimi A."/>
            <person name="Winkler A."/>
            <person name="Wibberg D."/>
            <person name="Schleenbecker U."/>
            <person name="Ruckert C."/>
            <person name="Wolfel R."/>
            <person name="Grass G."/>
        </authorList>
    </citation>
    <scope>NUCLEOTIDE SEQUENCE [LARGE SCALE GENOMIC DNA]</scope>
    <source>
        <strain evidence="1 2">7523-2</strain>
    </source>
</reference>
<evidence type="ECO:0000313" key="1">
    <source>
        <dbReference type="EMBL" id="PAF24820.1"/>
    </source>
</evidence>
<dbReference type="EMBL" id="NPBS01000090">
    <property type="protein sequence ID" value="PAF24820.1"/>
    <property type="molecule type" value="Genomic_DNA"/>
</dbReference>
<dbReference type="AlphaFoldDB" id="A0A268RX62"/>
<accession>A0A268RX62</accession>
<dbReference type="RefSeq" id="WP_094426891.1">
    <property type="nucleotide sequence ID" value="NZ_CP019985.1"/>
</dbReference>
<sequence length="414" mass="48338">MNQHLQDSLAMQLGPTLSTTYRKLVSSRYFSPAHIEVLALEAKRSVEATVEPHWRGYMLFIKTIYAEAQTEGRLQACERRIDHFFESIHGYLLAYLKQLSATKEERLYGKEVVKQLKASLKDGQSPWPKLLQASLPVFSAASLEAIEQSFAKTRFGDAAKQVRLAASYFYLFIGKELQALQFLVATNNLATYDVEDHFMLLAKRGRHRQIQHWLSQLFPDQKSHLGSLQRYADESETALQPATSVHYGTWDRWLQAPMFTRFEQLVAAMGQEQVSSVLAYLLPKLEERLYNEATRIVYVQLLNRYRYFDQARDYFLLYEKNPLSLQPPKIKLLEALATNRPELALPVYHQFIVRLVEKRSRKHYVAAAEYVIRLKELYQVLGQHVRYTEYIGKLKKVYKTYRAFIEELNHLEKQ</sequence>
<evidence type="ECO:0000313" key="2">
    <source>
        <dbReference type="Proteomes" id="UP000216133"/>
    </source>
</evidence>
<proteinExistence type="predicted"/>
<gene>
    <name evidence="1" type="ORF">CHH61_16840</name>
</gene>
<organism evidence="1 2">
    <name type="scientific">Shouchella clausii</name>
    <name type="common">Alkalihalobacillus clausii</name>
    <dbReference type="NCBI Taxonomy" id="79880"/>
    <lineage>
        <taxon>Bacteria</taxon>
        <taxon>Bacillati</taxon>
        <taxon>Bacillota</taxon>
        <taxon>Bacilli</taxon>
        <taxon>Bacillales</taxon>
        <taxon>Bacillaceae</taxon>
        <taxon>Shouchella</taxon>
    </lineage>
</organism>
<dbReference type="Proteomes" id="UP000216133">
    <property type="component" value="Unassembled WGS sequence"/>
</dbReference>
<protein>
    <submittedName>
        <fullName evidence="1">Uncharacterized protein</fullName>
    </submittedName>
</protein>
<name>A0A268RX62_SHOCL</name>
<dbReference type="GeneID" id="86926802"/>